<evidence type="ECO:0000256" key="3">
    <source>
        <dbReference type="ARBA" id="ARBA00022750"/>
    </source>
</evidence>
<dbReference type="EMBL" id="KV428021">
    <property type="protein sequence ID" value="KZT41477.1"/>
    <property type="molecule type" value="Genomic_DNA"/>
</dbReference>
<dbReference type="FunFam" id="2.40.70.10:FF:000115">
    <property type="entry name" value="Lysosomal aspartic protease"/>
    <property type="match status" value="1"/>
</dbReference>
<dbReference type="GO" id="GO:0006508">
    <property type="term" value="P:proteolysis"/>
    <property type="evidence" value="ECO:0007669"/>
    <property type="project" value="UniProtKB-KW"/>
</dbReference>
<evidence type="ECO:0000256" key="8">
    <source>
        <dbReference type="SAM" id="SignalP"/>
    </source>
</evidence>
<dbReference type="InterPro" id="IPR034164">
    <property type="entry name" value="Pepsin-like_dom"/>
</dbReference>
<dbReference type="AlphaFoldDB" id="A0A166GAG2"/>
<feature type="compositionally biased region" description="Polar residues" evidence="7">
    <location>
        <begin position="483"/>
        <end position="495"/>
    </location>
</feature>
<dbReference type="SUPFAM" id="SSF50630">
    <property type="entry name" value="Acid proteases"/>
    <property type="match status" value="1"/>
</dbReference>
<dbReference type="InterPro" id="IPR001969">
    <property type="entry name" value="Aspartic_peptidase_AS"/>
</dbReference>
<dbReference type="PANTHER" id="PTHR47966">
    <property type="entry name" value="BETA-SITE APP-CLEAVING ENZYME, ISOFORM A-RELATED"/>
    <property type="match status" value="1"/>
</dbReference>
<feature type="compositionally biased region" description="Low complexity" evidence="7">
    <location>
        <begin position="438"/>
        <end position="475"/>
    </location>
</feature>
<feature type="compositionally biased region" description="Low complexity" evidence="7">
    <location>
        <begin position="496"/>
        <end position="509"/>
    </location>
</feature>
<dbReference type="OrthoDB" id="771136at2759"/>
<feature type="domain" description="Peptidase A1" evidence="9">
    <location>
        <begin position="82"/>
        <end position="409"/>
    </location>
</feature>
<dbReference type="InterPro" id="IPR033121">
    <property type="entry name" value="PEPTIDASE_A1"/>
</dbReference>
<feature type="compositionally biased region" description="Low complexity" evidence="7">
    <location>
        <begin position="415"/>
        <end position="425"/>
    </location>
</feature>
<evidence type="ECO:0000256" key="6">
    <source>
        <dbReference type="RuleBase" id="RU000454"/>
    </source>
</evidence>
<evidence type="ECO:0000256" key="7">
    <source>
        <dbReference type="SAM" id="MobiDB-lite"/>
    </source>
</evidence>
<dbReference type="PRINTS" id="PR00792">
    <property type="entry name" value="PEPSIN"/>
</dbReference>
<keyword evidence="3 6" id="KW-0064">Aspartyl protease</keyword>
<comment type="similarity">
    <text evidence="1 6">Belongs to the peptidase A1 family.</text>
</comment>
<evidence type="ECO:0000256" key="2">
    <source>
        <dbReference type="ARBA" id="ARBA00022670"/>
    </source>
</evidence>
<evidence type="ECO:0000313" key="11">
    <source>
        <dbReference type="Proteomes" id="UP000076798"/>
    </source>
</evidence>
<feature type="region of interest" description="Disordered" evidence="7">
    <location>
        <begin position="415"/>
        <end position="509"/>
    </location>
</feature>
<keyword evidence="4 6" id="KW-0378">Hydrolase</keyword>
<feature type="signal peptide" evidence="8">
    <location>
        <begin position="1"/>
        <end position="18"/>
    </location>
</feature>
<feature type="active site" evidence="5">
    <location>
        <position position="295"/>
    </location>
</feature>
<dbReference type="PROSITE" id="PS00141">
    <property type="entry name" value="ASP_PROTEASE"/>
    <property type="match status" value="1"/>
</dbReference>
<evidence type="ECO:0000256" key="1">
    <source>
        <dbReference type="ARBA" id="ARBA00007447"/>
    </source>
</evidence>
<dbReference type="GO" id="GO:0004190">
    <property type="term" value="F:aspartic-type endopeptidase activity"/>
    <property type="evidence" value="ECO:0007669"/>
    <property type="project" value="UniProtKB-KW"/>
</dbReference>
<feature type="active site" evidence="5">
    <location>
        <position position="100"/>
    </location>
</feature>
<reference evidence="10 11" key="1">
    <citation type="journal article" date="2016" name="Mol. Biol. Evol.">
        <title>Comparative Genomics of Early-Diverging Mushroom-Forming Fungi Provides Insights into the Origins of Lignocellulose Decay Capabilities.</title>
        <authorList>
            <person name="Nagy L.G."/>
            <person name="Riley R."/>
            <person name="Tritt A."/>
            <person name="Adam C."/>
            <person name="Daum C."/>
            <person name="Floudas D."/>
            <person name="Sun H."/>
            <person name="Yadav J.S."/>
            <person name="Pangilinan J."/>
            <person name="Larsson K.H."/>
            <person name="Matsuura K."/>
            <person name="Barry K."/>
            <person name="Labutti K."/>
            <person name="Kuo R."/>
            <person name="Ohm R.A."/>
            <person name="Bhattacharya S.S."/>
            <person name="Shirouzu T."/>
            <person name="Yoshinaga Y."/>
            <person name="Martin F.M."/>
            <person name="Grigoriev I.V."/>
            <person name="Hibbett D.S."/>
        </authorList>
    </citation>
    <scope>NUCLEOTIDE SEQUENCE [LARGE SCALE GENOMIC DNA]</scope>
    <source>
        <strain evidence="10 11">HHB10207 ss-3</strain>
    </source>
</reference>
<dbReference type="STRING" id="1314776.A0A166GAG2"/>
<dbReference type="PROSITE" id="PS51767">
    <property type="entry name" value="PEPTIDASE_A1"/>
    <property type="match status" value="1"/>
</dbReference>
<dbReference type="CDD" id="cd05471">
    <property type="entry name" value="pepsin_like"/>
    <property type="match status" value="1"/>
</dbReference>
<dbReference type="InterPro" id="IPR001461">
    <property type="entry name" value="Aspartic_peptidase_A1"/>
</dbReference>
<keyword evidence="8" id="KW-0732">Signal</keyword>
<feature type="chain" id="PRO_5007873780" evidence="8">
    <location>
        <begin position="19"/>
        <end position="531"/>
    </location>
</feature>
<accession>A0A166GAG2</accession>
<protein>
    <submittedName>
        <fullName evidence="10">Acid protease</fullName>
    </submittedName>
</protein>
<dbReference type="Proteomes" id="UP000076798">
    <property type="component" value="Unassembled WGS sequence"/>
</dbReference>
<keyword evidence="2 6" id="KW-0645">Protease</keyword>
<proteinExistence type="inferred from homology"/>
<keyword evidence="11" id="KW-1185">Reference proteome</keyword>
<sequence length="531" mass="54964">MYWTTLIPLAYFLSLSAAVPLDGSSSLHVPLSRRAPKTKTPEQLAAYRQHVSKKFRPNASSHSKRASTGTVSITNENADSSYFGTIQVGTPSKDYNVILDTGSSDLWLATTGCQGCDSGIPLFNPSSSSTLGTSTDQLTINYGSGSVAGTLAQDTVSIAGFTISKQIFATATEVSQGLIEDDITGLLGLAFQTIASTQALPLVQALAQQNTFTDPIMSFYLTRFLDDPQAQTEEPGGTLTLGGTNSSLMQGNVDFVDIPSSVTPSFWLIPLTQVTVQGTNVAISQSGTDSLAAIDTGTTLIGGPTDVVTQIYSNIKGSQQGTGQLEGYWTIPCNTDVNVAMTFSSQSWPISPADFSVQQLQGNQCLGAIFELDAGGQSSGGGPDWVIGDTFLKNVYSVFRYTPPSVGFAQLASSVQGSSSTSGTSTDHKSTSTPAPISSHSTRSPLSSSSSNETSFVSSSFSGSTPTASGTPQGSKTRGNPLPTGTPSGSASNPFSTPSGSPTSSGASPSAVASVLLVATVLMVRTLGLMW</sequence>
<evidence type="ECO:0000256" key="5">
    <source>
        <dbReference type="PIRSR" id="PIRSR601461-1"/>
    </source>
</evidence>
<dbReference type="InterPro" id="IPR021109">
    <property type="entry name" value="Peptidase_aspartic_dom_sf"/>
</dbReference>
<evidence type="ECO:0000313" key="10">
    <source>
        <dbReference type="EMBL" id="KZT41477.1"/>
    </source>
</evidence>
<evidence type="ECO:0000259" key="9">
    <source>
        <dbReference type="PROSITE" id="PS51767"/>
    </source>
</evidence>
<dbReference type="Gene3D" id="2.40.70.10">
    <property type="entry name" value="Acid Proteases"/>
    <property type="match status" value="2"/>
</dbReference>
<organism evidence="10 11">
    <name type="scientific">Sistotremastrum suecicum HHB10207 ss-3</name>
    <dbReference type="NCBI Taxonomy" id="1314776"/>
    <lineage>
        <taxon>Eukaryota</taxon>
        <taxon>Fungi</taxon>
        <taxon>Dikarya</taxon>
        <taxon>Basidiomycota</taxon>
        <taxon>Agaricomycotina</taxon>
        <taxon>Agaricomycetes</taxon>
        <taxon>Sistotremastrales</taxon>
        <taxon>Sistotremastraceae</taxon>
        <taxon>Sistotremastrum</taxon>
    </lineage>
</organism>
<dbReference type="Pfam" id="PF00026">
    <property type="entry name" value="Asp"/>
    <property type="match status" value="1"/>
</dbReference>
<name>A0A166GAG2_9AGAM</name>
<gene>
    <name evidence="10" type="ORF">SISSUDRAFT_981683</name>
</gene>
<dbReference type="PANTHER" id="PTHR47966:SF57">
    <property type="entry name" value="PEPTIDASE A1 DOMAIN-CONTAINING PROTEIN"/>
    <property type="match status" value="1"/>
</dbReference>
<evidence type="ECO:0000256" key="4">
    <source>
        <dbReference type="ARBA" id="ARBA00022801"/>
    </source>
</evidence>